<feature type="region of interest" description="Disordered" evidence="1">
    <location>
        <begin position="100"/>
        <end position="122"/>
    </location>
</feature>
<evidence type="ECO:0000313" key="2">
    <source>
        <dbReference type="EMBL" id="OHU57034.1"/>
    </source>
</evidence>
<comment type="caution">
    <text evidence="2">The sequence shown here is derived from an EMBL/GenBank/DDBJ whole genome shotgun (WGS) entry which is preliminary data.</text>
</comment>
<evidence type="ECO:0000313" key="3">
    <source>
        <dbReference type="Proteomes" id="UP000180043"/>
    </source>
</evidence>
<dbReference type="Proteomes" id="UP000180043">
    <property type="component" value="Unassembled WGS sequence"/>
</dbReference>
<feature type="region of interest" description="Disordered" evidence="1">
    <location>
        <begin position="319"/>
        <end position="342"/>
    </location>
</feature>
<protein>
    <submittedName>
        <fullName evidence="2">Uncharacterized protein</fullName>
    </submittedName>
</protein>
<dbReference type="RefSeq" id="WP_070947408.1">
    <property type="nucleotide sequence ID" value="NZ_MLIQ01000014.1"/>
</dbReference>
<dbReference type="AlphaFoldDB" id="A0A1S1LNM0"/>
<feature type="region of interest" description="Disordered" evidence="1">
    <location>
        <begin position="367"/>
        <end position="390"/>
    </location>
</feature>
<proteinExistence type="predicted"/>
<accession>A0A1S1LNM0</accession>
<name>A0A1S1LNM0_MYCCH</name>
<organism evidence="2 3">
    <name type="scientific">Mycobacteroides chelonae</name>
    <name type="common">Mycobacterium chelonae</name>
    <dbReference type="NCBI Taxonomy" id="1774"/>
    <lineage>
        <taxon>Bacteria</taxon>
        <taxon>Bacillati</taxon>
        <taxon>Actinomycetota</taxon>
        <taxon>Actinomycetes</taxon>
        <taxon>Mycobacteriales</taxon>
        <taxon>Mycobacteriaceae</taxon>
        <taxon>Mycobacteroides</taxon>
    </lineage>
</organism>
<gene>
    <name evidence="2" type="ORF">BKG82_12615</name>
</gene>
<evidence type="ECO:0000256" key="1">
    <source>
        <dbReference type="SAM" id="MobiDB-lite"/>
    </source>
</evidence>
<dbReference type="EMBL" id="MLIQ01000014">
    <property type="protein sequence ID" value="OHU57034.1"/>
    <property type="molecule type" value="Genomic_DNA"/>
</dbReference>
<reference evidence="2 3" key="1">
    <citation type="submission" date="2016-10" db="EMBL/GenBank/DDBJ databases">
        <title>Evaluation of Human, Veterinary and Environmental Mycobacterium chelonae Isolates by Core Genome Phylogenomic Analysis, Targeted Gene Comparison, and Anti-microbial Susceptibility Patterns: A Tale of Mistaken Identities.</title>
        <authorList>
            <person name="Fogelson S.B."/>
            <person name="Camus A.C."/>
            <person name="Lorenz W."/>
            <person name="Vasireddy R."/>
            <person name="Vasireddy S."/>
            <person name="Smith T."/>
            <person name="Brown-Elliott B.A."/>
            <person name="Wallace R.J.Jr."/>
            <person name="Hasan N.A."/>
            <person name="Reischl U."/>
            <person name="Sanchez S."/>
        </authorList>
    </citation>
    <scope>NUCLEOTIDE SEQUENCE [LARGE SCALE GENOMIC DNA]</scope>
    <source>
        <strain evidence="2 3">15515</strain>
    </source>
</reference>
<sequence>MTGKGPSYLVTPDGTFQIRDSQHAEDVTLTLLECYVDPIDEPLQVLSRQQIATRLGHGLPEEFPTEDVVAGDVNQAKTRFWFEWTLQRYLAELAAKEAAPVDAPGGGEAGAEATSETDGDAWPLKSRQWTDVNLSGVDQRVLLAGSKGLVTPSGVVKSGALRVPERLGEVVCRRTWAPSPGGLSPQIWITPEALDTVGFPIDGLTEDEVPTTVEEFFGCTVGFHQSGWFACEFDGAVFGGDTRKADIILMPFLSLDPSTARPLDRGMAGIQGTASELPDDEDDALHLLGDRIAWLYSIEGLLPASRWTLVGAQLLEAKSRKAKPNPKSGKGTAPDLKASPLPPEISSTGRLTHQWWVQEGVEAVGEVDGREGTRPGAKIKQTAHRSRGQTVDVELDQQAAYLPSAEGLYLGYGKPDWVEPDPRVFNDTRPPFGVYQVTTPPGEELGLHRKLPLPHPLMSWDEPTTWWATTADIRHLTAAVEVGGAGIVWQELQLDAAWVWPEQHQWLKGFGGELRGKRIEAATAGRPDFEEMTKAIYTSTLGRMSALGDSAWKHPYIKYTQPAWYAAIEAVTRARAMKYAVRIATEHKLYPVGWWADAWFYRVPATFDIKLLEDPLRNGVRTNGSYRIKNVEYPKSDK</sequence>